<sequence length="204" mass="21854">MENTFALSIDADNVQKERSGLAGKLNEKIGTDDLSIIDDGTLAGGFASSPFDDEGTPTRRTNVIENGYLKSYLYDSYTAGKDNVKSTGNGYRNSYSSIPSVDISNLVVKYPQGDVVGDTKRGIYVHTVIGAHTANEISGDFSVEGRNAYWVEDGEIKAPIKSVMISGNIYDMLSKIDGAGPVIRKVGNIVTPAIRISEMSVTGT</sequence>
<proteinExistence type="predicted"/>
<dbReference type="EC" id="3.4.-.-" evidence="2"/>
<keyword evidence="2" id="KW-0645">Protease</keyword>
<dbReference type="SUPFAM" id="SSF111283">
    <property type="entry name" value="Putative modulator of DNA gyrase, PmbA/TldD"/>
    <property type="match status" value="1"/>
</dbReference>
<keyword evidence="2" id="KW-0378">Hydrolase</keyword>
<organism evidence="2 3">
    <name type="scientific">Methanolapillus africanus</name>
    <dbReference type="NCBI Taxonomy" id="3028297"/>
    <lineage>
        <taxon>Archaea</taxon>
        <taxon>Methanobacteriati</taxon>
        <taxon>Methanobacteriota</taxon>
        <taxon>Stenosarchaea group</taxon>
        <taxon>Methanomicrobia</taxon>
        <taxon>Methanosarcinales</taxon>
        <taxon>Methanosarcinaceae</taxon>
        <taxon>Methanolapillus</taxon>
    </lineage>
</organism>
<dbReference type="AlphaFoldDB" id="A0AAE4MH69"/>
<protein>
    <submittedName>
        <fullName evidence="2">Metalloprotease PmbA</fullName>
        <ecNumber evidence="2">3.4.-.-</ecNumber>
    </submittedName>
</protein>
<dbReference type="InterPro" id="IPR036059">
    <property type="entry name" value="TldD/PmbA_sf"/>
</dbReference>
<dbReference type="GO" id="GO:0008237">
    <property type="term" value="F:metallopeptidase activity"/>
    <property type="evidence" value="ECO:0007669"/>
    <property type="project" value="UniProtKB-KW"/>
</dbReference>
<dbReference type="PANTHER" id="PTHR43421">
    <property type="entry name" value="METALLOPROTEASE PMBA"/>
    <property type="match status" value="1"/>
</dbReference>
<dbReference type="InterPro" id="IPR045569">
    <property type="entry name" value="Metalloprtase-TldD/E_C"/>
</dbReference>
<reference evidence="2" key="1">
    <citation type="submission" date="2023-06" db="EMBL/GenBank/DDBJ databases">
        <title>Genome sequence of Methanosarcinaceae archaeon Ag5.</title>
        <authorList>
            <person name="Protasov E."/>
            <person name="Platt K."/>
            <person name="Poehlein A."/>
            <person name="Daniel R."/>
            <person name="Brune A."/>
        </authorList>
    </citation>
    <scope>NUCLEOTIDE SEQUENCE</scope>
    <source>
        <strain evidence="2">Ag5</strain>
    </source>
</reference>
<name>A0AAE4MH69_9EURY</name>
<feature type="domain" description="Metalloprotease TldD/E C-terminal" evidence="1">
    <location>
        <begin position="3"/>
        <end position="203"/>
    </location>
</feature>
<keyword evidence="2" id="KW-0482">Metalloprotease</keyword>
<evidence type="ECO:0000313" key="2">
    <source>
        <dbReference type="EMBL" id="MDV0446550.1"/>
    </source>
</evidence>
<comment type="caution">
    <text evidence="2">The sequence shown here is derived from an EMBL/GenBank/DDBJ whole genome shotgun (WGS) entry which is preliminary data.</text>
</comment>
<dbReference type="GO" id="GO:0005829">
    <property type="term" value="C:cytosol"/>
    <property type="evidence" value="ECO:0007669"/>
    <property type="project" value="TreeGrafter"/>
</dbReference>
<evidence type="ECO:0000313" key="3">
    <source>
        <dbReference type="Proteomes" id="UP001271789"/>
    </source>
</evidence>
<dbReference type="InterPro" id="IPR047657">
    <property type="entry name" value="PmbA"/>
</dbReference>
<dbReference type="GO" id="GO:0006508">
    <property type="term" value="P:proteolysis"/>
    <property type="evidence" value="ECO:0007669"/>
    <property type="project" value="InterPro"/>
</dbReference>
<dbReference type="Proteomes" id="UP001271789">
    <property type="component" value="Unassembled WGS sequence"/>
</dbReference>
<dbReference type="EMBL" id="JAWDKD010000008">
    <property type="protein sequence ID" value="MDV0446550.1"/>
    <property type="molecule type" value="Genomic_DNA"/>
</dbReference>
<evidence type="ECO:0000259" key="1">
    <source>
        <dbReference type="Pfam" id="PF19289"/>
    </source>
</evidence>
<dbReference type="PANTHER" id="PTHR43421:SF1">
    <property type="entry name" value="METALLOPROTEASE PMBA"/>
    <property type="match status" value="1"/>
</dbReference>
<accession>A0AAE4MH69</accession>
<keyword evidence="3" id="KW-1185">Reference proteome</keyword>
<dbReference type="Pfam" id="PF19289">
    <property type="entry name" value="PmbA_TldD_3rd"/>
    <property type="match status" value="1"/>
</dbReference>
<gene>
    <name evidence="2" type="primary">pmbA</name>
    <name evidence="2" type="ORF">MsAg5_03950</name>
</gene>